<feature type="region of interest" description="Disordered" evidence="2">
    <location>
        <begin position="251"/>
        <end position="304"/>
    </location>
</feature>
<dbReference type="AlphaFoldDB" id="A0A6A7B200"/>
<dbReference type="OrthoDB" id="76453at2759"/>
<keyword evidence="1" id="KW-0175">Coiled coil</keyword>
<feature type="coiled-coil region" evidence="1">
    <location>
        <begin position="338"/>
        <end position="386"/>
    </location>
</feature>
<evidence type="ECO:0000256" key="1">
    <source>
        <dbReference type="SAM" id="Coils"/>
    </source>
</evidence>
<feature type="compositionally biased region" description="Basic and acidic residues" evidence="2">
    <location>
        <begin position="282"/>
        <end position="295"/>
    </location>
</feature>
<dbReference type="Gene3D" id="1.10.287.1490">
    <property type="match status" value="2"/>
</dbReference>
<evidence type="ECO:0000313" key="4">
    <source>
        <dbReference type="Proteomes" id="UP000799423"/>
    </source>
</evidence>
<keyword evidence="4" id="KW-1185">Reference proteome</keyword>
<evidence type="ECO:0000313" key="3">
    <source>
        <dbReference type="EMBL" id="KAF2848359.1"/>
    </source>
</evidence>
<evidence type="ECO:0000256" key="2">
    <source>
        <dbReference type="SAM" id="MobiDB-lite"/>
    </source>
</evidence>
<feature type="coiled-coil region" evidence="1">
    <location>
        <begin position="590"/>
        <end position="638"/>
    </location>
</feature>
<sequence length="764" mass="88830">MTPKHERRSEVWSERGLARRYDELLDSYTGLYEEYHILLTATNEDPDLHDLQHRVTHPHGEINNIEHDTENTHGRDNGLAREVQQLRNEVEHLKTNFERFQDKIDDIMGNENRHQDKDHDLTLDSDRLRNENRDLMERYENIQSELHDLRERHERLHNDKQEFGNQIDRLQDENLELASERARLQAESLPNDTAALSGKTRICEDLMNDLLAQNSDLAAQLRGSELRELQMTAQIEIQGGQIKYIHESLGKEKTKNQGDASECSNQDLDDSPESPRSPVLLHDSEADDSKPRDTDGIDNSNQGLTNALDAANRQLDSVKFLGQTDQSGEEFKQCMKDHQRLNATSRNQEDTITELREEVKAFEETLDEMNNESLAWEHECKSWEARYAGLDADWSERYDDLKTKYRGIAIGEDATRLDGQNDSCAEKCKEWEDKYSAEVSQGKKRRTNLQRYWEDRYDHLKEGHALLEVERDLAIKQLTSEQPGKRFTETSTGISETCAEKCQQWEGKYNALAEDYDSLKMRTNLYDLDHKLAEALDKQGQCEESRDYWRAKYDDLVTKGSSVKDCDLGEQLDQASKEMDEPACNNAKTIDTLKQRNSDLESELQRNADEYNGSELRREEAEQYCRELEERCEEVSRVWAEKYSARVVLSVELAKEWQMKRDALMARLARLAFENGSVNVPDPSEPGDESGDGHEECREKYRAWKMKGKEAGEMYGNLTTYWVALKKRNLELMENLTLYDRKQRVLCEKLDRLVDAVLHSVRRE</sequence>
<name>A0A6A7B200_9PLEO</name>
<gene>
    <name evidence="3" type="ORF">T440DRAFT_536542</name>
</gene>
<feature type="compositionally biased region" description="Polar residues" evidence="2">
    <location>
        <begin position="257"/>
        <end position="266"/>
    </location>
</feature>
<accession>A0A6A7B200</accession>
<feature type="coiled-coil region" evidence="1">
    <location>
        <begin position="76"/>
        <end position="187"/>
    </location>
</feature>
<reference evidence="3" key="1">
    <citation type="submission" date="2020-01" db="EMBL/GenBank/DDBJ databases">
        <authorList>
            <consortium name="DOE Joint Genome Institute"/>
            <person name="Haridas S."/>
            <person name="Albert R."/>
            <person name="Binder M."/>
            <person name="Bloem J."/>
            <person name="Labutti K."/>
            <person name="Salamov A."/>
            <person name="Andreopoulos B."/>
            <person name="Baker S.E."/>
            <person name="Barry K."/>
            <person name="Bills G."/>
            <person name="Bluhm B.H."/>
            <person name="Cannon C."/>
            <person name="Castanera R."/>
            <person name="Culley D.E."/>
            <person name="Daum C."/>
            <person name="Ezra D."/>
            <person name="Gonzalez J.B."/>
            <person name="Henrissat B."/>
            <person name="Kuo A."/>
            <person name="Liang C."/>
            <person name="Lipzen A."/>
            <person name="Lutzoni F."/>
            <person name="Magnuson J."/>
            <person name="Mondo S."/>
            <person name="Nolan M."/>
            <person name="Ohm R."/>
            <person name="Pangilinan J."/>
            <person name="Park H.-J."/>
            <person name="Ramirez L."/>
            <person name="Alfaro M."/>
            <person name="Sun H."/>
            <person name="Tritt A."/>
            <person name="Yoshinaga Y."/>
            <person name="Zwiers L.-H."/>
            <person name="Turgeon B.G."/>
            <person name="Goodwin S.B."/>
            <person name="Spatafora J.W."/>
            <person name="Crous P.W."/>
            <person name="Grigoriev I.V."/>
        </authorList>
    </citation>
    <scope>NUCLEOTIDE SEQUENCE</scope>
    <source>
        <strain evidence="3">IPT5</strain>
    </source>
</reference>
<dbReference type="EMBL" id="MU006318">
    <property type="protein sequence ID" value="KAF2848359.1"/>
    <property type="molecule type" value="Genomic_DNA"/>
</dbReference>
<organism evidence="3 4">
    <name type="scientific">Plenodomus tracheiphilus IPT5</name>
    <dbReference type="NCBI Taxonomy" id="1408161"/>
    <lineage>
        <taxon>Eukaryota</taxon>
        <taxon>Fungi</taxon>
        <taxon>Dikarya</taxon>
        <taxon>Ascomycota</taxon>
        <taxon>Pezizomycotina</taxon>
        <taxon>Dothideomycetes</taxon>
        <taxon>Pleosporomycetidae</taxon>
        <taxon>Pleosporales</taxon>
        <taxon>Pleosporineae</taxon>
        <taxon>Leptosphaeriaceae</taxon>
        <taxon>Plenodomus</taxon>
    </lineage>
</organism>
<dbReference type="Proteomes" id="UP000799423">
    <property type="component" value="Unassembled WGS sequence"/>
</dbReference>
<proteinExistence type="predicted"/>
<protein>
    <submittedName>
        <fullName evidence="3">Uncharacterized protein</fullName>
    </submittedName>
</protein>